<dbReference type="EMBL" id="JABBWK010000032">
    <property type="protein sequence ID" value="KAG1899472.1"/>
    <property type="molecule type" value="Genomic_DNA"/>
</dbReference>
<feature type="chain" id="PRO_5042144176" evidence="2">
    <location>
        <begin position="17"/>
        <end position="267"/>
    </location>
</feature>
<keyword evidence="4" id="KW-1185">Reference proteome</keyword>
<feature type="signal peptide" evidence="2">
    <location>
        <begin position="1"/>
        <end position="16"/>
    </location>
</feature>
<sequence>MRSFFTLSLILPSVLAVPFKFPTHHQHSSSCVIAGVAYPNPRHALVLLGKRELRPPTGLTERAFTDFLLLCHKSSGRSSSAPLLARQQGSYLSNALGDPAENDSMLDTTTPGGALPASGDQNASSFAATSPSTTPATTTSPATPSPSETHGSTTAGPTSTGTPAGSDSDAHGTSVNTAGSPPSGNTLATAPTDSEMPLAQSDSSAFDTPIPQGMTAGSSSPVMDSSVSDSFGDVSGGMSDAVDSFDDTPVNDTEGGEPVAMDAQGGV</sequence>
<dbReference type="Proteomes" id="UP001195769">
    <property type="component" value="Unassembled WGS sequence"/>
</dbReference>
<comment type="caution">
    <text evidence="3">The sequence shown here is derived from an EMBL/GenBank/DDBJ whole genome shotgun (WGS) entry which is preliminary data.</text>
</comment>
<feature type="region of interest" description="Disordered" evidence="1">
    <location>
        <begin position="94"/>
        <end position="267"/>
    </location>
</feature>
<feature type="compositionally biased region" description="Polar residues" evidence="1">
    <location>
        <begin position="171"/>
        <end position="192"/>
    </location>
</feature>
<feature type="compositionally biased region" description="Low complexity" evidence="1">
    <location>
        <begin position="218"/>
        <end position="240"/>
    </location>
</feature>
<evidence type="ECO:0000256" key="2">
    <source>
        <dbReference type="SAM" id="SignalP"/>
    </source>
</evidence>
<dbReference type="AlphaFoldDB" id="A0AAD4HK48"/>
<accession>A0AAD4HK48</accession>
<evidence type="ECO:0000313" key="3">
    <source>
        <dbReference type="EMBL" id="KAG1899472.1"/>
    </source>
</evidence>
<dbReference type="RefSeq" id="XP_041225048.1">
    <property type="nucleotide sequence ID" value="XM_041371695.1"/>
</dbReference>
<organism evidence="3 4">
    <name type="scientific">Suillus fuscotomentosus</name>
    <dbReference type="NCBI Taxonomy" id="1912939"/>
    <lineage>
        <taxon>Eukaryota</taxon>
        <taxon>Fungi</taxon>
        <taxon>Dikarya</taxon>
        <taxon>Basidiomycota</taxon>
        <taxon>Agaricomycotina</taxon>
        <taxon>Agaricomycetes</taxon>
        <taxon>Agaricomycetidae</taxon>
        <taxon>Boletales</taxon>
        <taxon>Suillineae</taxon>
        <taxon>Suillaceae</taxon>
        <taxon>Suillus</taxon>
    </lineage>
</organism>
<protein>
    <submittedName>
        <fullName evidence="3">Uncharacterized protein</fullName>
    </submittedName>
</protein>
<gene>
    <name evidence="3" type="ORF">F5891DRAFT_400293</name>
</gene>
<dbReference type="GeneID" id="64665993"/>
<feature type="compositionally biased region" description="Low complexity" evidence="1">
    <location>
        <begin position="123"/>
        <end position="167"/>
    </location>
</feature>
<proteinExistence type="predicted"/>
<evidence type="ECO:0000256" key="1">
    <source>
        <dbReference type="SAM" id="MobiDB-lite"/>
    </source>
</evidence>
<reference evidence="3" key="1">
    <citation type="journal article" date="2020" name="New Phytol.">
        <title>Comparative genomics reveals dynamic genome evolution in host specialist ectomycorrhizal fungi.</title>
        <authorList>
            <person name="Lofgren L.A."/>
            <person name="Nguyen N.H."/>
            <person name="Vilgalys R."/>
            <person name="Ruytinx J."/>
            <person name="Liao H.L."/>
            <person name="Branco S."/>
            <person name="Kuo A."/>
            <person name="LaButti K."/>
            <person name="Lipzen A."/>
            <person name="Andreopoulos W."/>
            <person name="Pangilinan J."/>
            <person name="Riley R."/>
            <person name="Hundley H."/>
            <person name="Na H."/>
            <person name="Barry K."/>
            <person name="Grigoriev I.V."/>
            <person name="Stajich J.E."/>
            <person name="Kennedy P.G."/>
        </authorList>
    </citation>
    <scope>NUCLEOTIDE SEQUENCE</scope>
    <source>
        <strain evidence="3">FC203</strain>
    </source>
</reference>
<evidence type="ECO:0000313" key="4">
    <source>
        <dbReference type="Proteomes" id="UP001195769"/>
    </source>
</evidence>
<keyword evidence="2" id="KW-0732">Signal</keyword>
<name>A0AAD4HK48_9AGAM</name>